<evidence type="ECO:0000313" key="3">
    <source>
        <dbReference type="Proteomes" id="UP001519343"/>
    </source>
</evidence>
<sequence length="124" mass="13602">MKKELKTTLAPVPAGPYSQGIQFDNLIFTAGQGPIDPETGKVVGETVEEQTVKVLENIKHILEEAGASMSDVVKSTVHLSDLADFHAFNEVYKKYFQEPYPVRTTVGSQLLGIKVEIDVIAVKK</sequence>
<accession>A0ABS4GM43</accession>
<dbReference type="RefSeq" id="WP_209809393.1">
    <property type="nucleotide sequence ID" value="NZ_JAGGKT010000002.1"/>
</dbReference>
<dbReference type="GO" id="GO:0120241">
    <property type="term" value="F:2-iminobutanoate/2-iminopropanoate deaminase"/>
    <property type="evidence" value="ECO:0007669"/>
    <property type="project" value="UniProtKB-EC"/>
</dbReference>
<dbReference type="Proteomes" id="UP001519343">
    <property type="component" value="Unassembled WGS sequence"/>
</dbReference>
<dbReference type="PANTHER" id="PTHR11803">
    <property type="entry name" value="2-IMINOBUTANOATE/2-IMINOPROPANOATE DEAMINASE RIDA"/>
    <property type="match status" value="1"/>
</dbReference>
<dbReference type="EMBL" id="JAGGKT010000002">
    <property type="protein sequence ID" value="MBP1931324.1"/>
    <property type="molecule type" value="Genomic_DNA"/>
</dbReference>
<keyword evidence="3" id="KW-1185">Reference proteome</keyword>
<proteinExistence type="inferred from homology"/>
<dbReference type="InterPro" id="IPR006175">
    <property type="entry name" value="YjgF/YER057c/UK114"/>
</dbReference>
<dbReference type="InterPro" id="IPR006056">
    <property type="entry name" value="RidA"/>
</dbReference>
<organism evidence="2 3">
    <name type="scientific">Ammoniphilus resinae</name>
    <dbReference type="NCBI Taxonomy" id="861532"/>
    <lineage>
        <taxon>Bacteria</taxon>
        <taxon>Bacillati</taxon>
        <taxon>Bacillota</taxon>
        <taxon>Bacilli</taxon>
        <taxon>Bacillales</taxon>
        <taxon>Paenibacillaceae</taxon>
        <taxon>Aneurinibacillus group</taxon>
        <taxon>Ammoniphilus</taxon>
    </lineage>
</organism>
<protein>
    <submittedName>
        <fullName evidence="2">2-iminobutanoate/2-iminopropanoate deaminase</fullName>
        <ecNumber evidence="2">3.5.99.10</ecNumber>
    </submittedName>
</protein>
<dbReference type="CDD" id="cd00448">
    <property type="entry name" value="YjgF_YER057c_UK114_family"/>
    <property type="match status" value="1"/>
</dbReference>
<evidence type="ECO:0000256" key="1">
    <source>
        <dbReference type="ARBA" id="ARBA00010552"/>
    </source>
</evidence>
<gene>
    <name evidence="2" type="ORF">J2Z37_001321</name>
</gene>
<dbReference type="Pfam" id="PF01042">
    <property type="entry name" value="Ribonuc_L-PSP"/>
    <property type="match status" value="1"/>
</dbReference>
<dbReference type="InterPro" id="IPR035959">
    <property type="entry name" value="RutC-like_sf"/>
</dbReference>
<comment type="similarity">
    <text evidence="1">Belongs to the RutC family.</text>
</comment>
<dbReference type="PANTHER" id="PTHR11803:SF39">
    <property type="entry name" value="2-IMINOBUTANOATE_2-IMINOPROPANOATE DEAMINASE"/>
    <property type="match status" value="1"/>
</dbReference>
<dbReference type="SUPFAM" id="SSF55298">
    <property type="entry name" value="YjgF-like"/>
    <property type="match status" value="1"/>
</dbReference>
<dbReference type="NCBIfam" id="TIGR00004">
    <property type="entry name" value="Rid family detoxifying hydrolase"/>
    <property type="match status" value="1"/>
</dbReference>
<dbReference type="EC" id="3.5.99.10" evidence="2"/>
<keyword evidence="2" id="KW-0378">Hydrolase</keyword>
<comment type="caution">
    <text evidence="2">The sequence shown here is derived from an EMBL/GenBank/DDBJ whole genome shotgun (WGS) entry which is preliminary data.</text>
</comment>
<dbReference type="Gene3D" id="3.30.1330.40">
    <property type="entry name" value="RutC-like"/>
    <property type="match status" value="1"/>
</dbReference>
<reference evidence="2 3" key="1">
    <citation type="submission" date="2021-03" db="EMBL/GenBank/DDBJ databases">
        <title>Genomic Encyclopedia of Type Strains, Phase IV (KMG-IV): sequencing the most valuable type-strain genomes for metagenomic binning, comparative biology and taxonomic classification.</title>
        <authorList>
            <person name="Goeker M."/>
        </authorList>
    </citation>
    <scope>NUCLEOTIDE SEQUENCE [LARGE SCALE GENOMIC DNA]</scope>
    <source>
        <strain evidence="2 3">DSM 24738</strain>
    </source>
</reference>
<evidence type="ECO:0000313" key="2">
    <source>
        <dbReference type="EMBL" id="MBP1931324.1"/>
    </source>
</evidence>
<name>A0ABS4GM43_9BACL</name>